<dbReference type="AlphaFoldDB" id="A0A2N9FBI1"/>
<sequence length="139" mass="15510">MQSKPQLYKDSSPCMRCSFVKCESGNDLKWKEINENVAEQIMKGCVTGNWINGLADGVSASQHSSVPVSEGMMKGILMIEENQEDYLQEPVYDQYQEAEEVSEGILMIEEIVEQPPVYDIEVEAEIGDDQAEGITLEGL</sequence>
<reference evidence="1" key="1">
    <citation type="submission" date="2018-02" db="EMBL/GenBank/DDBJ databases">
        <authorList>
            <person name="Cohen D.B."/>
            <person name="Kent A.D."/>
        </authorList>
    </citation>
    <scope>NUCLEOTIDE SEQUENCE</scope>
</reference>
<accession>A0A2N9FBI1</accession>
<protein>
    <submittedName>
        <fullName evidence="1">Uncharacterized protein</fullName>
    </submittedName>
</protein>
<dbReference type="EMBL" id="OIVN01000698">
    <property type="protein sequence ID" value="SPC84251.1"/>
    <property type="molecule type" value="Genomic_DNA"/>
</dbReference>
<gene>
    <name evidence="1" type="ORF">FSB_LOCUS12133</name>
</gene>
<name>A0A2N9FBI1_FAGSY</name>
<evidence type="ECO:0000313" key="1">
    <source>
        <dbReference type="EMBL" id="SPC84251.1"/>
    </source>
</evidence>
<proteinExistence type="predicted"/>
<organism evidence="1">
    <name type="scientific">Fagus sylvatica</name>
    <name type="common">Beechnut</name>
    <dbReference type="NCBI Taxonomy" id="28930"/>
    <lineage>
        <taxon>Eukaryota</taxon>
        <taxon>Viridiplantae</taxon>
        <taxon>Streptophyta</taxon>
        <taxon>Embryophyta</taxon>
        <taxon>Tracheophyta</taxon>
        <taxon>Spermatophyta</taxon>
        <taxon>Magnoliopsida</taxon>
        <taxon>eudicotyledons</taxon>
        <taxon>Gunneridae</taxon>
        <taxon>Pentapetalae</taxon>
        <taxon>rosids</taxon>
        <taxon>fabids</taxon>
        <taxon>Fagales</taxon>
        <taxon>Fagaceae</taxon>
        <taxon>Fagus</taxon>
    </lineage>
</organism>